<comment type="similarity">
    <text evidence="2">Belongs to the flavin monoamine oxidase family.</text>
</comment>
<evidence type="ECO:0000259" key="5">
    <source>
        <dbReference type="Pfam" id="PF01593"/>
    </source>
</evidence>
<dbReference type="Gene3D" id="3.50.50.60">
    <property type="entry name" value="FAD/NAD(P)-binding domain"/>
    <property type="match status" value="1"/>
</dbReference>
<proteinExistence type="inferred from homology"/>
<protein>
    <submittedName>
        <fullName evidence="6">Monoamine oxidase</fullName>
    </submittedName>
</protein>
<feature type="binding site" evidence="4">
    <location>
        <position position="310"/>
    </location>
    <ligand>
        <name>substrate</name>
    </ligand>
</feature>
<sequence>MDKKLDVVVVGAGLAGLSAGRNLRTAGKTYAILEAHDRPGGKVFSEKIEGRTFEHGPQFVNRDMTEIVALAHETDQSLTRTTLAENAVFIDENRRVIDPLLAEIEERLTAAEIPENQSVKEFTRTQLKDPYLEKVANSLFSEEITNDSNEVSLAYLLEMSERYLSNKPENGFQVAGQLSNITDFLAELSGERVHYGDPVKQISGTEGDYTVQTEEAVYHTKAVIVAVPPTAAKRITYSDSLHEHFGEALSSFTDGAVIKYTWIYQEPFWHETETENGFKAVGGVVSVNQPGAAIADSSTEQDTESRLTTFIGGKTAKQYAEKSPEERFEIVLDSLVNAFGEPAKEYVTVKEAVWVNEPYYSGGYSDALRKDGLKDAAKILRNPYQGMVFAGTELAIGYPGFMEGAVRSGKAAVQELLGS</sequence>
<dbReference type="PANTHER" id="PTHR43563">
    <property type="entry name" value="AMINE OXIDASE"/>
    <property type="match status" value="1"/>
</dbReference>
<name>A0A4P5P8D1_9ENTE</name>
<dbReference type="InterPro" id="IPR036188">
    <property type="entry name" value="FAD/NAD-bd_sf"/>
</dbReference>
<dbReference type="InterPro" id="IPR001613">
    <property type="entry name" value="Flavin_amine_oxidase"/>
</dbReference>
<gene>
    <name evidence="6" type="ORF">NRIC_19810</name>
</gene>
<dbReference type="PRINTS" id="PR00757">
    <property type="entry name" value="AMINEOXDASEF"/>
</dbReference>
<feature type="binding site" evidence="4">
    <location>
        <position position="393"/>
    </location>
    <ligand>
        <name>FAD</name>
        <dbReference type="ChEBI" id="CHEBI:57692"/>
    </ligand>
</feature>
<dbReference type="AlphaFoldDB" id="A0A4P5P8D1"/>
<dbReference type="Proteomes" id="UP000290567">
    <property type="component" value="Unassembled WGS sequence"/>
</dbReference>
<accession>A0A4P5P8D1</accession>
<evidence type="ECO:0000256" key="4">
    <source>
        <dbReference type="PIRSR" id="PIRSR601613-1"/>
    </source>
</evidence>
<dbReference type="SUPFAM" id="SSF51905">
    <property type="entry name" value="FAD/NAD(P)-binding domain"/>
    <property type="match status" value="1"/>
</dbReference>
<dbReference type="PANTHER" id="PTHR43563:SF1">
    <property type="entry name" value="AMINE OXIDASE [FLAVIN-CONTAINING] B"/>
    <property type="match status" value="1"/>
</dbReference>
<evidence type="ECO:0000256" key="1">
    <source>
        <dbReference type="ARBA" id="ARBA00001974"/>
    </source>
</evidence>
<keyword evidence="3" id="KW-0560">Oxidoreductase</keyword>
<evidence type="ECO:0000256" key="2">
    <source>
        <dbReference type="ARBA" id="ARBA00005995"/>
    </source>
</evidence>
<evidence type="ECO:0000256" key="3">
    <source>
        <dbReference type="ARBA" id="ARBA00023002"/>
    </source>
</evidence>
<reference evidence="7" key="1">
    <citation type="submission" date="2019-02" db="EMBL/GenBank/DDBJ databases">
        <title>Draft genome sequence of Enterococcus sp. Gos25-1.</title>
        <authorList>
            <person name="Tanaka N."/>
            <person name="Shiwa Y."/>
            <person name="Fujita N."/>
        </authorList>
    </citation>
    <scope>NUCLEOTIDE SEQUENCE [LARGE SCALE GENOMIC DNA]</scope>
    <source>
        <strain evidence="7">Gos25-1</strain>
    </source>
</reference>
<dbReference type="GO" id="GO:0016491">
    <property type="term" value="F:oxidoreductase activity"/>
    <property type="evidence" value="ECO:0007669"/>
    <property type="project" value="UniProtKB-KW"/>
</dbReference>
<feature type="binding site" evidence="4">
    <location>
        <begin position="34"/>
        <end position="35"/>
    </location>
    <ligand>
        <name>FAD</name>
        <dbReference type="ChEBI" id="CHEBI:57692"/>
    </ligand>
</feature>
<comment type="cofactor">
    <cofactor evidence="1">
        <name>FAD</name>
        <dbReference type="ChEBI" id="CHEBI:57692"/>
    </cofactor>
</comment>
<comment type="caution">
    <text evidence="6">The sequence shown here is derived from an EMBL/GenBank/DDBJ whole genome shotgun (WGS) entry which is preliminary data.</text>
</comment>
<organism evidence="6 7">
    <name type="scientific">Enterococcus florum</name>
    <dbReference type="NCBI Taxonomy" id="2480627"/>
    <lineage>
        <taxon>Bacteria</taxon>
        <taxon>Bacillati</taxon>
        <taxon>Bacillota</taxon>
        <taxon>Bacilli</taxon>
        <taxon>Lactobacillales</taxon>
        <taxon>Enterococcaceae</taxon>
        <taxon>Enterococcus</taxon>
    </lineage>
</organism>
<keyword evidence="7" id="KW-1185">Reference proteome</keyword>
<dbReference type="Pfam" id="PF01593">
    <property type="entry name" value="Amino_oxidase"/>
    <property type="match status" value="1"/>
</dbReference>
<feature type="binding site" evidence="4">
    <location>
        <position position="199"/>
    </location>
    <ligand>
        <name>FAD</name>
        <dbReference type="ChEBI" id="CHEBI:57692"/>
    </ligand>
</feature>
<dbReference type="RefSeq" id="WP_175580056.1">
    <property type="nucleotide sequence ID" value="NZ_BJCC01000015.1"/>
</dbReference>
<feature type="domain" description="Amine oxidase" evidence="5">
    <location>
        <begin position="14"/>
        <end position="417"/>
    </location>
</feature>
<dbReference type="InterPro" id="IPR050703">
    <property type="entry name" value="Flavin_MAO"/>
</dbReference>
<dbReference type="InterPro" id="IPR002937">
    <property type="entry name" value="Amino_oxidase"/>
</dbReference>
<evidence type="ECO:0000313" key="7">
    <source>
        <dbReference type="Proteomes" id="UP000290567"/>
    </source>
</evidence>
<evidence type="ECO:0000313" key="6">
    <source>
        <dbReference type="EMBL" id="GCF94090.1"/>
    </source>
</evidence>
<dbReference type="SUPFAM" id="SSF54373">
    <property type="entry name" value="FAD-linked reductases, C-terminal domain"/>
    <property type="match status" value="1"/>
</dbReference>
<dbReference type="EMBL" id="BJCC01000015">
    <property type="protein sequence ID" value="GCF94090.1"/>
    <property type="molecule type" value="Genomic_DNA"/>
</dbReference>